<dbReference type="AlphaFoldDB" id="A0A8C5IMW3"/>
<feature type="domain" description="PDZ" evidence="4">
    <location>
        <begin position="371"/>
        <end position="451"/>
    </location>
</feature>
<keyword evidence="6" id="KW-1185">Reference proteome</keyword>
<feature type="compositionally biased region" description="Polar residues" evidence="3">
    <location>
        <begin position="108"/>
        <end position="126"/>
    </location>
</feature>
<protein>
    <submittedName>
        <fullName evidence="5">PDZ domain containing 1</fullName>
    </submittedName>
</protein>
<feature type="region of interest" description="Disordered" evidence="3">
    <location>
        <begin position="466"/>
        <end position="513"/>
    </location>
</feature>
<feature type="region of interest" description="Disordered" evidence="3">
    <location>
        <begin position="107"/>
        <end position="126"/>
    </location>
</feature>
<evidence type="ECO:0000259" key="4">
    <source>
        <dbReference type="PROSITE" id="PS50106"/>
    </source>
</evidence>
<dbReference type="Gene3D" id="2.30.42.10">
    <property type="match status" value="4"/>
</dbReference>
<dbReference type="SUPFAM" id="SSF50156">
    <property type="entry name" value="PDZ domain-like"/>
    <property type="match status" value="4"/>
</dbReference>
<keyword evidence="1" id="KW-0677">Repeat</keyword>
<dbReference type="Pfam" id="PF00595">
    <property type="entry name" value="PDZ"/>
    <property type="match status" value="4"/>
</dbReference>
<name>A0A8C5IMW3_JUNHY</name>
<evidence type="ECO:0000313" key="5">
    <source>
        <dbReference type="Ensembl" id="ENSJHYP00000005437.1"/>
    </source>
</evidence>
<evidence type="ECO:0000313" key="6">
    <source>
        <dbReference type="Proteomes" id="UP000694408"/>
    </source>
</evidence>
<sequence>MASTLQPRECTVSKQPQQKFGFFLRVEQDTAGHLIRNVERGSPAHRAGLRDGDRVLRVNGAFVDKEEHAQVAEMVRNSGNSVVLLVLDDASYEKAQKEGVNLEGLGQKASTGQQQEQQCPPSTATAAPQPRLCYLVKEETGYGFSLKSTEGQKGLFIVELSSQGAAAKAGVQNNDRLIEINGKNVENDTHEEVVEKVKKSENHVMFLLSNEETDHYFTSQRMALSKESASLRLLPLKPRLIEIQKGKSGYGFYLRLQQNTGDHIIKDVSSGSPAAMAGLKDNDILVAVNGERVDGLDHESVVGKIKQSEERTSLLVVDKETDSMYKLVRKHKPLLGIGNLSKGLLLRLPIQSYMTVVELHTEQKVNHKPRICKMVKGPNGFGFSLNMIKNKPGLFITEVQSQGAAGRAGVENNDFLVEVNGVNVTKESYDKVVARIQSTGDRLTLLVCSKDAYRYFQGQNIPITASMAESDTPEPPAHTENHPAEPERNSPEPRERVTASTRADSNNSDDTKL</sequence>
<organism evidence="5 6">
    <name type="scientific">Junco hyemalis</name>
    <name type="common">Dark-eyed junco</name>
    <dbReference type="NCBI Taxonomy" id="40217"/>
    <lineage>
        <taxon>Eukaryota</taxon>
        <taxon>Metazoa</taxon>
        <taxon>Chordata</taxon>
        <taxon>Craniata</taxon>
        <taxon>Vertebrata</taxon>
        <taxon>Euteleostomi</taxon>
        <taxon>Archelosauria</taxon>
        <taxon>Archosauria</taxon>
        <taxon>Dinosauria</taxon>
        <taxon>Saurischia</taxon>
        <taxon>Theropoda</taxon>
        <taxon>Coelurosauria</taxon>
        <taxon>Aves</taxon>
        <taxon>Neognathae</taxon>
        <taxon>Neoaves</taxon>
        <taxon>Telluraves</taxon>
        <taxon>Australaves</taxon>
        <taxon>Passeriformes</taxon>
        <taxon>Passerellidae</taxon>
        <taxon>Junco</taxon>
    </lineage>
</organism>
<dbReference type="PROSITE" id="PS50106">
    <property type="entry name" value="PDZ"/>
    <property type="match status" value="4"/>
</dbReference>
<dbReference type="InterPro" id="IPR051067">
    <property type="entry name" value="NHER"/>
</dbReference>
<dbReference type="GO" id="GO:0043495">
    <property type="term" value="F:protein-membrane adaptor activity"/>
    <property type="evidence" value="ECO:0007669"/>
    <property type="project" value="TreeGrafter"/>
</dbReference>
<proteinExistence type="inferred from homology"/>
<feature type="domain" description="PDZ" evidence="4">
    <location>
        <begin position="132"/>
        <end position="212"/>
    </location>
</feature>
<dbReference type="Ensembl" id="ENSJHYT00000006678.1">
    <property type="protein sequence ID" value="ENSJHYP00000005437.1"/>
    <property type="gene ID" value="ENSJHYG00000003949.1"/>
</dbReference>
<dbReference type="PANTHER" id="PTHR14191">
    <property type="entry name" value="PDZ DOMAIN CONTAINING PROTEIN"/>
    <property type="match status" value="1"/>
</dbReference>
<dbReference type="GO" id="GO:0005102">
    <property type="term" value="F:signaling receptor binding"/>
    <property type="evidence" value="ECO:0007669"/>
    <property type="project" value="TreeGrafter"/>
</dbReference>
<dbReference type="GO" id="GO:0016324">
    <property type="term" value="C:apical plasma membrane"/>
    <property type="evidence" value="ECO:0007669"/>
    <property type="project" value="TreeGrafter"/>
</dbReference>
<comment type="similarity">
    <text evidence="2">Belongs to the NHER family.</text>
</comment>
<evidence type="ECO:0000256" key="1">
    <source>
        <dbReference type="ARBA" id="ARBA00022737"/>
    </source>
</evidence>
<accession>A0A8C5IMW3</accession>
<dbReference type="Proteomes" id="UP000694408">
    <property type="component" value="Unplaced"/>
</dbReference>
<evidence type="ECO:0000256" key="3">
    <source>
        <dbReference type="SAM" id="MobiDB-lite"/>
    </source>
</evidence>
<feature type="domain" description="PDZ" evidence="4">
    <location>
        <begin position="9"/>
        <end position="90"/>
    </location>
</feature>
<feature type="domain" description="PDZ" evidence="4">
    <location>
        <begin position="240"/>
        <end position="320"/>
    </location>
</feature>
<dbReference type="PANTHER" id="PTHR14191:SF6">
    <property type="entry name" value="NA(+)_H(+) EXCHANGE REGULATORY COFACTOR NHE-RF3-RELATED"/>
    <property type="match status" value="1"/>
</dbReference>
<feature type="compositionally biased region" description="Basic and acidic residues" evidence="3">
    <location>
        <begin position="477"/>
        <end position="497"/>
    </location>
</feature>
<dbReference type="InterPro" id="IPR001478">
    <property type="entry name" value="PDZ"/>
</dbReference>
<dbReference type="GO" id="GO:0072659">
    <property type="term" value="P:protein localization to plasma membrane"/>
    <property type="evidence" value="ECO:0007669"/>
    <property type="project" value="TreeGrafter"/>
</dbReference>
<dbReference type="SMART" id="SM00228">
    <property type="entry name" value="PDZ"/>
    <property type="match status" value="4"/>
</dbReference>
<reference evidence="5" key="2">
    <citation type="submission" date="2025-09" db="UniProtKB">
        <authorList>
            <consortium name="Ensembl"/>
        </authorList>
    </citation>
    <scope>IDENTIFICATION</scope>
</reference>
<feature type="compositionally biased region" description="Polar residues" evidence="3">
    <location>
        <begin position="498"/>
        <end position="513"/>
    </location>
</feature>
<dbReference type="CDD" id="cd06768">
    <property type="entry name" value="PDZ_NHERF-like"/>
    <property type="match status" value="4"/>
</dbReference>
<evidence type="ECO:0000256" key="2">
    <source>
        <dbReference type="ARBA" id="ARBA00038110"/>
    </source>
</evidence>
<reference evidence="5" key="1">
    <citation type="submission" date="2025-08" db="UniProtKB">
        <authorList>
            <consortium name="Ensembl"/>
        </authorList>
    </citation>
    <scope>IDENTIFICATION</scope>
</reference>
<dbReference type="InterPro" id="IPR036034">
    <property type="entry name" value="PDZ_sf"/>
</dbReference>